<dbReference type="SFLD" id="SFLDS00029">
    <property type="entry name" value="Radical_SAM"/>
    <property type="match status" value="1"/>
</dbReference>
<evidence type="ECO:0000256" key="4">
    <source>
        <dbReference type="ARBA" id="ARBA00023004"/>
    </source>
</evidence>
<keyword evidence="2" id="KW-0949">S-adenosyl-L-methionine</keyword>
<proteinExistence type="predicted"/>
<dbReference type="Gene3D" id="3.20.20.70">
    <property type="entry name" value="Aldolase class I"/>
    <property type="match status" value="1"/>
</dbReference>
<evidence type="ECO:0000256" key="5">
    <source>
        <dbReference type="ARBA" id="ARBA00023014"/>
    </source>
</evidence>
<dbReference type="InterPro" id="IPR013785">
    <property type="entry name" value="Aldolase_TIM"/>
</dbReference>
<dbReference type="GO" id="GO:0051539">
    <property type="term" value="F:4 iron, 4 sulfur cluster binding"/>
    <property type="evidence" value="ECO:0007669"/>
    <property type="project" value="TreeGrafter"/>
</dbReference>
<comment type="caution">
    <text evidence="7">The sequence shown here is derived from an EMBL/GenBank/DDBJ whole genome shotgun (WGS) entry which is preliminary data.</text>
</comment>
<reference evidence="7" key="1">
    <citation type="submission" date="2018-10" db="EMBL/GenBank/DDBJ databases">
        <title>Schaedlerella arabinophila gen. nov. sp. nov., isolated from the mouse intestinal tract and comparative analysis with the genome of the closely related altered Schaedler flora strain ASF502.</title>
        <authorList>
            <person name="Miyake S."/>
            <person name="Soh M."/>
            <person name="Seedorf H."/>
        </authorList>
    </citation>
    <scope>NUCLEOTIDE SEQUENCE [LARGE SCALE GENOMIC DNA]</scope>
    <source>
        <strain evidence="7">DSM 106076</strain>
    </source>
</reference>
<evidence type="ECO:0000256" key="3">
    <source>
        <dbReference type="ARBA" id="ARBA00022723"/>
    </source>
</evidence>
<accession>A0A426DNU7</accession>
<sequence length="508" mass="56736">MNPYIQYMYSYPHKTAYRPLTGIHLSEYADRFSGPGHSVYLHIPFCQTKCGYCNLFSVTGAGADEMEMYLDAVERQLGQYRRILEPAGARFSDFTIGGGTPLLLTAAQLERVFSMTEAYLDFEENRSIVIETAPNQTDKEKLRLLRDRGVTRVSMGIQSFCGRELETLGRGHSAEKALEALELLLSFGFACVNVDFIYGIPGQQTRSLLESLKKAVSFGPQEIFLYPLYIKHGAGLEKELGAGMVLEPENAYLQYREASSFLRSEGYRQDSMRRFVRRREKCLGGGASVGRQSGSADGSVFSDRCTGSGALAERCADGSVFSDNCTGNRALAERCAKSGSDDRTFSECGFGSSLALGCGGRSYVGDLHFCTPYAITRQDCLKELRAYENTRDFTAVTHGIILSSEEQRRRYVIRHLLIRPGLDTNRYRKHFGSDALEDFPLLSEWIGKGYLAYEKKEADWLSLTDAGLGLSDYLGPQLMSRQIREKMTEWEAAHGQTNHPLPGQLKKL</sequence>
<dbReference type="Pfam" id="PF04055">
    <property type="entry name" value="Radical_SAM"/>
    <property type="match status" value="1"/>
</dbReference>
<feature type="domain" description="Radical SAM core" evidence="6">
    <location>
        <begin position="31"/>
        <end position="268"/>
    </location>
</feature>
<evidence type="ECO:0000313" key="7">
    <source>
        <dbReference type="EMBL" id="RRK34432.1"/>
    </source>
</evidence>
<dbReference type="RefSeq" id="WP_125129561.1">
    <property type="nucleotide sequence ID" value="NZ_RHJS01000002.1"/>
</dbReference>
<dbReference type="InterPro" id="IPR058240">
    <property type="entry name" value="rSAM_sf"/>
</dbReference>
<evidence type="ECO:0000313" key="8">
    <source>
        <dbReference type="Proteomes" id="UP000274920"/>
    </source>
</evidence>
<dbReference type="GO" id="GO:0006779">
    <property type="term" value="P:porphyrin-containing compound biosynthetic process"/>
    <property type="evidence" value="ECO:0007669"/>
    <property type="project" value="TreeGrafter"/>
</dbReference>
<dbReference type="InterPro" id="IPR007197">
    <property type="entry name" value="rSAM"/>
</dbReference>
<dbReference type="GO" id="GO:0003824">
    <property type="term" value="F:catalytic activity"/>
    <property type="evidence" value="ECO:0007669"/>
    <property type="project" value="InterPro"/>
</dbReference>
<dbReference type="CDD" id="cd01335">
    <property type="entry name" value="Radical_SAM"/>
    <property type="match status" value="1"/>
</dbReference>
<dbReference type="Proteomes" id="UP000274920">
    <property type="component" value="Unassembled WGS sequence"/>
</dbReference>
<evidence type="ECO:0000256" key="2">
    <source>
        <dbReference type="ARBA" id="ARBA00022691"/>
    </source>
</evidence>
<dbReference type="InterPro" id="IPR034505">
    <property type="entry name" value="Coproporphyrinogen-III_oxidase"/>
</dbReference>
<keyword evidence="4" id="KW-0408">Iron</keyword>
<protein>
    <recommendedName>
        <fullName evidence="1">Heme chaperone HemW</fullName>
    </recommendedName>
</protein>
<evidence type="ECO:0000259" key="6">
    <source>
        <dbReference type="PROSITE" id="PS51918"/>
    </source>
</evidence>
<dbReference type="SMART" id="SM00729">
    <property type="entry name" value="Elp3"/>
    <property type="match status" value="1"/>
</dbReference>
<dbReference type="PANTHER" id="PTHR13932:SF5">
    <property type="entry name" value="RADICAL S-ADENOSYL METHIONINE DOMAIN-CONTAINING PROTEIN 1, MITOCHONDRIAL"/>
    <property type="match status" value="1"/>
</dbReference>
<name>A0A426DNU7_9FIRM</name>
<dbReference type="EMBL" id="RHJS01000002">
    <property type="protein sequence ID" value="RRK34432.1"/>
    <property type="molecule type" value="Genomic_DNA"/>
</dbReference>
<dbReference type="PANTHER" id="PTHR13932">
    <property type="entry name" value="COPROPORPHYRINIGEN III OXIDASE"/>
    <property type="match status" value="1"/>
</dbReference>
<keyword evidence="5" id="KW-0411">Iron-sulfur</keyword>
<dbReference type="PROSITE" id="PS51918">
    <property type="entry name" value="RADICAL_SAM"/>
    <property type="match status" value="1"/>
</dbReference>
<gene>
    <name evidence="7" type="ORF">EBB54_26175</name>
</gene>
<keyword evidence="8" id="KW-1185">Reference proteome</keyword>
<dbReference type="SFLD" id="SFLDG01065">
    <property type="entry name" value="anaerobic_coproporphyrinogen-I"/>
    <property type="match status" value="1"/>
</dbReference>
<dbReference type="InterPro" id="IPR006638">
    <property type="entry name" value="Elp3/MiaA/NifB-like_rSAM"/>
</dbReference>
<organism evidence="7 8">
    <name type="scientific">Schaedlerella arabinosiphila</name>
    <dbReference type="NCBI Taxonomy" id="2044587"/>
    <lineage>
        <taxon>Bacteria</taxon>
        <taxon>Bacillati</taxon>
        <taxon>Bacillota</taxon>
        <taxon>Clostridia</taxon>
        <taxon>Lachnospirales</taxon>
        <taxon>Lachnospiraceae</taxon>
        <taxon>Schaedlerella</taxon>
    </lineage>
</organism>
<evidence type="ECO:0000256" key="1">
    <source>
        <dbReference type="ARBA" id="ARBA00017228"/>
    </source>
</evidence>
<dbReference type="GO" id="GO:0005737">
    <property type="term" value="C:cytoplasm"/>
    <property type="evidence" value="ECO:0007669"/>
    <property type="project" value="TreeGrafter"/>
</dbReference>
<dbReference type="SUPFAM" id="SSF102114">
    <property type="entry name" value="Radical SAM enzymes"/>
    <property type="match status" value="2"/>
</dbReference>
<dbReference type="GO" id="GO:0046872">
    <property type="term" value="F:metal ion binding"/>
    <property type="evidence" value="ECO:0007669"/>
    <property type="project" value="UniProtKB-KW"/>
</dbReference>
<keyword evidence="3" id="KW-0479">Metal-binding</keyword>
<dbReference type="AlphaFoldDB" id="A0A426DNU7"/>